<sequence length="274" mass="30744">MDSSNIIHSKHHYHQQHNSGLLMRYNSAPTSLLTSLIDNNTQSNLNNEESFTKPLQKFDVKPVKQEIGESVPQNGDYCYGGSELIYQGLSNCSSIGFYGSFDGVNSKIVEDLATLRELGSFKANEVSNGTLNFSSRPRMPQIAENGVQSIEANCGQTTNLVNENGSSKCHIPSFTNEFWDNSSFNAQKTEIEDEIMFSTSNGMESQEAEFCYQNLGSTHHLSLPSSSTKISSMEKFLQVQGSVPCKIRAKRGFAKRVKIYYYETTYTYKSMTWF</sequence>
<reference evidence="1" key="1">
    <citation type="submission" date="2023-10" db="EMBL/GenBank/DDBJ databases">
        <authorList>
            <person name="Rodriguez Cubillos JULIANA M."/>
            <person name="De Vega J."/>
        </authorList>
    </citation>
    <scope>NUCLEOTIDE SEQUENCE</scope>
</reference>
<proteinExistence type="predicted"/>
<name>A0ACB0J663_TRIPR</name>
<keyword evidence="2" id="KW-1185">Reference proteome</keyword>
<evidence type="ECO:0000313" key="2">
    <source>
        <dbReference type="Proteomes" id="UP001177021"/>
    </source>
</evidence>
<evidence type="ECO:0000313" key="1">
    <source>
        <dbReference type="EMBL" id="CAJ2639203.1"/>
    </source>
</evidence>
<protein>
    <submittedName>
        <fullName evidence="1">Uncharacterized protein</fullName>
    </submittedName>
</protein>
<dbReference type="Proteomes" id="UP001177021">
    <property type="component" value="Unassembled WGS sequence"/>
</dbReference>
<accession>A0ACB0J663</accession>
<dbReference type="EMBL" id="CASHSV030000024">
    <property type="protein sequence ID" value="CAJ2639203.1"/>
    <property type="molecule type" value="Genomic_DNA"/>
</dbReference>
<comment type="caution">
    <text evidence="1">The sequence shown here is derived from an EMBL/GenBank/DDBJ whole genome shotgun (WGS) entry which is preliminary data.</text>
</comment>
<gene>
    <name evidence="1" type="ORF">MILVUS5_LOCUS9272</name>
</gene>
<organism evidence="1 2">
    <name type="scientific">Trifolium pratense</name>
    <name type="common">Red clover</name>
    <dbReference type="NCBI Taxonomy" id="57577"/>
    <lineage>
        <taxon>Eukaryota</taxon>
        <taxon>Viridiplantae</taxon>
        <taxon>Streptophyta</taxon>
        <taxon>Embryophyta</taxon>
        <taxon>Tracheophyta</taxon>
        <taxon>Spermatophyta</taxon>
        <taxon>Magnoliopsida</taxon>
        <taxon>eudicotyledons</taxon>
        <taxon>Gunneridae</taxon>
        <taxon>Pentapetalae</taxon>
        <taxon>rosids</taxon>
        <taxon>fabids</taxon>
        <taxon>Fabales</taxon>
        <taxon>Fabaceae</taxon>
        <taxon>Papilionoideae</taxon>
        <taxon>50 kb inversion clade</taxon>
        <taxon>NPAAA clade</taxon>
        <taxon>Hologalegina</taxon>
        <taxon>IRL clade</taxon>
        <taxon>Trifolieae</taxon>
        <taxon>Trifolium</taxon>
    </lineage>
</organism>